<sequence length="360" mass="40837">MKILILKFRNIGDVLLVEPLISNLKLNNANIEIDVAINKGSEDMLTLNHNIHNIVTYDRASIKSLSLIQRIFSEINFYLSFRQRKYDVVVNLTEGDRGSYISWFSGAKIRIGYKKKGWLSRKAYTYHLPKQMFRHTLEANLDPLKVLNIPIVNKKVHIFWSDSDKDIVDIKLNNIKKFVHIHPVSRWLFKCIADQIMAKIIDFCEMELSTKVVITAAPDKVELGKVHNIVKLCKSNPINLSGELSLKQTAALNKKAKLFIGVDTAIMHISAANNTPVLAFFGPSGANHWGPWDNNMTQSSYTQNNGFQIMGKHRVFSESRKCQPCGKDGCNGTKVSDCLMNLDVDIIKENIQEMMGEKNS</sequence>
<name>A0A0M4NVY4_9GAMM</name>
<dbReference type="RefSeq" id="WP_053951143.1">
    <property type="nucleotide sequence ID" value="NZ_CP010552.1"/>
</dbReference>
<evidence type="ECO:0000256" key="1">
    <source>
        <dbReference type="ARBA" id="ARBA00022676"/>
    </source>
</evidence>
<dbReference type="GO" id="GO:0008713">
    <property type="term" value="F:ADP-heptose-lipopolysaccharide heptosyltransferase activity"/>
    <property type="evidence" value="ECO:0007669"/>
    <property type="project" value="TreeGrafter"/>
</dbReference>
<protein>
    <submittedName>
        <fullName evidence="3">Heptosyltransferase</fullName>
    </submittedName>
</protein>
<dbReference type="InterPro" id="IPR002201">
    <property type="entry name" value="Glyco_trans_9"/>
</dbReference>
<keyword evidence="4" id="KW-1185">Reference proteome</keyword>
<dbReference type="CDD" id="cd03789">
    <property type="entry name" value="GT9_LPS_heptosyltransferase"/>
    <property type="match status" value="1"/>
</dbReference>
<proteinExistence type="predicted"/>
<evidence type="ECO:0000313" key="4">
    <source>
        <dbReference type="Proteomes" id="UP000058020"/>
    </source>
</evidence>
<dbReference type="OrthoDB" id="9781892at2"/>
<dbReference type="KEGG" id="tho:SP60_02520"/>
<dbReference type="Proteomes" id="UP000058020">
    <property type="component" value="Chromosome"/>
</dbReference>
<dbReference type="SUPFAM" id="SSF53756">
    <property type="entry name" value="UDP-Glycosyltransferase/glycogen phosphorylase"/>
    <property type="match status" value="1"/>
</dbReference>
<dbReference type="STRING" id="1705394.SP60_02520"/>
<evidence type="ECO:0000313" key="3">
    <source>
        <dbReference type="EMBL" id="ALE52206.1"/>
    </source>
</evidence>
<dbReference type="GO" id="GO:0009244">
    <property type="term" value="P:lipopolysaccharide core region biosynthetic process"/>
    <property type="evidence" value="ECO:0007669"/>
    <property type="project" value="TreeGrafter"/>
</dbReference>
<dbReference type="Gene3D" id="3.40.50.2000">
    <property type="entry name" value="Glycogen Phosphorylase B"/>
    <property type="match status" value="2"/>
</dbReference>
<keyword evidence="1" id="KW-0328">Glycosyltransferase</keyword>
<keyword evidence="2 3" id="KW-0808">Transferase</keyword>
<dbReference type="Pfam" id="PF01075">
    <property type="entry name" value="Glyco_transf_9"/>
    <property type="match status" value="1"/>
</dbReference>
<dbReference type="AlphaFoldDB" id="A0A0M4NVY4"/>
<dbReference type="NCBIfam" id="TIGR02201">
    <property type="entry name" value="heptsyl_trn_III"/>
    <property type="match status" value="1"/>
</dbReference>
<dbReference type="GO" id="GO:0005829">
    <property type="term" value="C:cytosol"/>
    <property type="evidence" value="ECO:0007669"/>
    <property type="project" value="TreeGrafter"/>
</dbReference>
<dbReference type="EMBL" id="CP010552">
    <property type="protein sequence ID" value="ALE52206.1"/>
    <property type="molecule type" value="Genomic_DNA"/>
</dbReference>
<evidence type="ECO:0000256" key="2">
    <source>
        <dbReference type="ARBA" id="ARBA00022679"/>
    </source>
</evidence>
<reference evidence="3 4" key="1">
    <citation type="journal article" date="2015" name="Genome Announc.">
        <title>Genome Sequence of 'Candidatus Thioglobus autotrophica' Strain EF1, a Chemoautotroph from the SUP05 Clade of Marine Gammaproteobacteria.</title>
        <authorList>
            <person name="Shah V."/>
            <person name="Morris R.M."/>
        </authorList>
    </citation>
    <scope>NUCLEOTIDE SEQUENCE [LARGE SCALE GENOMIC DNA]</scope>
    <source>
        <strain evidence="3 4">EF1</strain>
    </source>
</reference>
<dbReference type="InterPro" id="IPR051199">
    <property type="entry name" value="LPS_LOS_Heptosyltrfase"/>
</dbReference>
<gene>
    <name evidence="3" type="ORF">SP60_02520</name>
</gene>
<dbReference type="PATRIC" id="fig|1705394.5.peg.511"/>
<dbReference type="PANTHER" id="PTHR30160:SF1">
    <property type="entry name" value="LIPOPOLYSACCHARIDE 1,2-N-ACETYLGLUCOSAMINETRANSFERASE-RELATED"/>
    <property type="match status" value="1"/>
</dbReference>
<organism evidence="3 4">
    <name type="scientific">Candidatus Thioglobus autotrophicus</name>
    <dbReference type="NCBI Taxonomy" id="1705394"/>
    <lineage>
        <taxon>Bacteria</taxon>
        <taxon>Pseudomonadati</taxon>
        <taxon>Pseudomonadota</taxon>
        <taxon>Gammaproteobacteria</taxon>
        <taxon>Candidatus Pseudothioglobaceae</taxon>
        <taxon>Candidatus Thioglobus</taxon>
    </lineage>
</organism>
<accession>A0A0M4NVY4</accession>
<dbReference type="PANTHER" id="PTHR30160">
    <property type="entry name" value="TETRAACYLDISACCHARIDE 4'-KINASE-RELATED"/>
    <property type="match status" value="1"/>
</dbReference>
<dbReference type="InterPro" id="IPR011916">
    <property type="entry name" value="LipoPS_heptosylTferase-III"/>
</dbReference>